<feature type="region of interest" description="Disordered" evidence="1">
    <location>
        <begin position="65"/>
        <end position="319"/>
    </location>
</feature>
<dbReference type="InterPro" id="IPR056031">
    <property type="entry name" value="DUF7612"/>
</dbReference>
<proteinExistence type="predicted"/>
<dbReference type="Pfam" id="PF24588">
    <property type="entry name" value="DUF7613"/>
    <property type="match status" value="1"/>
</dbReference>
<gene>
    <name evidence="6" type="ORF">VE01_06825</name>
</gene>
<feature type="domain" description="DUF7614" evidence="5">
    <location>
        <begin position="954"/>
        <end position="1084"/>
    </location>
</feature>
<evidence type="ECO:0000259" key="4">
    <source>
        <dbReference type="Pfam" id="PF24588"/>
    </source>
</evidence>
<reference evidence="7" key="2">
    <citation type="journal article" date="2018" name="Nat. Commun.">
        <title>Extreme sensitivity to ultraviolet light in the fungal pathogen causing white-nose syndrome of bats.</title>
        <authorList>
            <person name="Palmer J.M."/>
            <person name="Drees K.P."/>
            <person name="Foster J.T."/>
            <person name="Lindner D.L."/>
        </authorList>
    </citation>
    <scope>NUCLEOTIDE SEQUENCE [LARGE SCALE GENOMIC DNA]</scope>
    <source>
        <strain evidence="7">UAMH 10579</strain>
    </source>
</reference>
<dbReference type="Pfam" id="PF24587">
    <property type="entry name" value="DUF7612"/>
    <property type="match status" value="1"/>
</dbReference>
<feature type="compositionally biased region" description="Basic and acidic residues" evidence="1">
    <location>
        <begin position="79"/>
        <end position="93"/>
    </location>
</feature>
<evidence type="ECO:0000259" key="5">
    <source>
        <dbReference type="Pfam" id="PF24589"/>
    </source>
</evidence>
<dbReference type="InterPro" id="IPR056032">
    <property type="entry name" value="DUF7613"/>
</dbReference>
<evidence type="ECO:0000313" key="7">
    <source>
        <dbReference type="Proteomes" id="UP000091956"/>
    </source>
</evidence>
<dbReference type="Proteomes" id="UP000091956">
    <property type="component" value="Unassembled WGS sequence"/>
</dbReference>
<name>A0A1B8GK07_9PEZI</name>
<organism evidence="6 7">
    <name type="scientific">Pseudogymnoascus verrucosus</name>
    <dbReference type="NCBI Taxonomy" id="342668"/>
    <lineage>
        <taxon>Eukaryota</taxon>
        <taxon>Fungi</taxon>
        <taxon>Dikarya</taxon>
        <taxon>Ascomycota</taxon>
        <taxon>Pezizomycotina</taxon>
        <taxon>Leotiomycetes</taxon>
        <taxon>Thelebolales</taxon>
        <taxon>Thelebolaceae</taxon>
        <taxon>Pseudogymnoascus</taxon>
    </lineage>
</organism>
<feature type="domain" description="DUF7612" evidence="3">
    <location>
        <begin position="660"/>
        <end position="788"/>
    </location>
</feature>
<feature type="domain" description="DUF7613" evidence="4">
    <location>
        <begin position="792"/>
        <end position="948"/>
    </location>
</feature>
<dbReference type="InterPro" id="IPR056030">
    <property type="entry name" value="DUF7611"/>
</dbReference>
<dbReference type="Pfam" id="PF24589">
    <property type="entry name" value="DUF7614"/>
    <property type="match status" value="1"/>
</dbReference>
<protein>
    <submittedName>
        <fullName evidence="6">Uncharacterized protein</fullName>
    </submittedName>
</protein>
<feature type="compositionally biased region" description="Polar residues" evidence="1">
    <location>
        <begin position="279"/>
        <end position="290"/>
    </location>
</feature>
<dbReference type="OrthoDB" id="4356615at2759"/>
<evidence type="ECO:0000313" key="6">
    <source>
        <dbReference type="EMBL" id="OBT96158.1"/>
    </source>
</evidence>
<dbReference type="RefSeq" id="XP_018129891.1">
    <property type="nucleotide sequence ID" value="XM_018276264.2"/>
</dbReference>
<evidence type="ECO:0000256" key="1">
    <source>
        <dbReference type="SAM" id="MobiDB-lite"/>
    </source>
</evidence>
<dbReference type="InterPro" id="IPR056033">
    <property type="entry name" value="DUF7614"/>
</dbReference>
<dbReference type="Pfam" id="PF24586">
    <property type="entry name" value="DUF7611"/>
    <property type="match status" value="1"/>
</dbReference>
<feature type="compositionally biased region" description="Polar residues" evidence="1">
    <location>
        <begin position="305"/>
        <end position="317"/>
    </location>
</feature>
<dbReference type="EMBL" id="KV460230">
    <property type="protein sequence ID" value="OBT96158.1"/>
    <property type="molecule type" value="Genomic_DNA"/>
</dbReference>
<evidence type="ECO:0000259" key="2">
    <source>
        <dbReference type="Pfam" id="PF24586"/>
    </source>
</evidence>
<sequence length="1101" mass="121113">MDEQPSSKQIAAARLVGRLFGKKQERKGNQDEYVASFLQRPSSDTLRMTGADPNQNATPKLAKLDTLGARRWPTASEVIRSRDSSQAPPEHRPSRPSRKGLVVRFTDKYPEIIGEGGDEAEAPTAHISASKKRAQSYPQAGAGQPPPGYRPNGGNDGQNDQERSNQPPRDPRSQPASQAPAGQPWPPNAPRLQPSASQRRADVPGNYGAPAAGISAASDPDHGALVARMQKEMKISEGQALIADQQNPRSSVQRGPVSRGSNTPLESFSSQVADAFNGQPKSPGTDVSSNSPPPSYHSDSAARSPRSNGGPTQNISPVNAEPHSMARLVANLPTPSPVNNESLDEFAGRIGYLYKLFELSAESKESLSASSFENLLRAASWWFLRGRSTIEQVAKRRAPNSERLDILQQQGNADLAKCQWILSEILAHRPEIGDRSSEEITALERTALASGQDDVARLLERYQALFSNLRKLTGSMKKNNIMPPHSNDAILTQGLNTGIWVDYPWQDPSIQTLFSGIPLSSILSPKGPDSISSTEALPLGDTENMFTYSRIHVGVCLTRDGHEPIRQPLPCILSVQRERNDKLITAVISSQDGVISIAIQPRNGSSPTWQDVAWDTKRDMIDVKLGKLFRARVLFAPGDLPTLWNMYEYTSKVQTSFLAHSDEVLVMETTVRSAHYATKEPTDQIFPKDAALHCKVRVFEKVIVEKSITGPHTRHRGVRLAVATGPNTKSLCGITHDLPTQRPIRYEHTRVDYGASLYLYFGDGPAATIGLTFETNQDRFAFHNTIIGGQRPNESTAAVLPLKSFSLTRSAESQSTVVPRMVLDSFEWSSLQVIIHNKGSDFNSTAVQSAGHLRIIAESSNKDRITDRLVLAPGELKIRINTKGLHPRLSILRSEQHDLTISCTESQTPAEVRQRLAQLLVLVAKVPTARHYSFTTHDDMHEFQRAITGFSVLFSGTAATFAISRRRMVVPIHKKWETQAACVQLLESDGVVQLVAFFEGFSHGESMNFVLKPTDSFESFSKSGNYGVKLADAKFVLPVQDEAGMGADNGFVCLDQLEYPVEHDDIIVTFDIEDERDRFAKALPSETKHAFRFGSTKRRGE</sequence>
<feature type="domain" description="DUF7611" evidence="2">
    <location>
        <begin position="503"/>
        <end position="656"/>
    </location>
</feature>
<feature type="compositionally biased region" description="Polar residues" evidence="1">
    <location>
        <begin position="244"/>
        <end position="272"/>
    </location>
</feature>
<dbReference type="STRING" id="342668.A0A1B8GK07"/>
<reference evidence="6 7" key="1">
    <citation type="submission" date="2016-03" db="EMBL/GenBank/DDBJ databases">
        <title>Comparative genomics of Pseudogymnoascus destructans, the fungus causing white-nose syndrome of bats.</title>
        <authorList>
            <person name="Palmer J.M."/>
            <person name="Drees K.P."/>
            <person name="Foster J.T."/>
            <person name="Lindner D.L."/>
        </authorList>
    </citation>
    <scope>NUCLEOTIDE SEQUENCE [LARGE SCALE GENOMIC DNA]</scope>
    <source>
        <strain evidence="6 7">UAMH 10579</strain>
    </source>
</reference>
<dbReference type="AlphaFoldDB" id="A0A1B8GK07"/>
<dbReference type="GeneID" id="28840211"/>
<keyword evidence="7" id="KW-1185">Reference proteome</keyword>
<accession>A0A1B8GK07</accession>
<evidence type="ECO:0000259" key="3">
    <source>
        <dbReference type="Pfam" id="PF24587"/>
    </source>
</evidence>